<protein>
    <submittedName>
        <fullName evidence="1">Nitrogen permease regulator-like 3</fullName>
    </submittedName>
</protein>
<dbReference type="Proteomes" id="UP001626550">
    <property type="component" value="Unassembled WGS sequence"/>
</dbReference>
<proteinExistence type="predicted"/>
<dbReference type="AlphaFoldDB" id="A0ABD2Q1T9"/>
<keyword evidence="2" id="KW-1185">Reference proteome</keyword>
<dbReference type="EMBL" id="JBJKFK010001287">
    <property type="protein sequence ID" value="KAL3313509.1"/>
    <property type="molecule type" value="Genomic_DNA"/>
</dbReference>
<reference evidence="1 2" key="1">
    <citation type="submission" date="2024-11" db="EMBL/GenBank/DDBJ databases">
        <title>Adaptive evolution of stress response genes in parasites aligns with host niche diversity.</title>
        <authorList>
            <person name="Hahn C."/>
            <person name="Resl P."/>
        </authorList>
    </citation>
    <scope>NUCLEOTIDE SEQUENCE [LARGE SCALE GENOMIC DNA]</scope>
    <source>
        <strain evidence="1">EGGRZ-B1_66</strain>
        <tissue evidence="1">Body</tissue>
    </source>
</reference>
<comment type="caution">
    <text evidence="1">The sequence shown here is derived from an EMBL/GenBank/DDBJ whole genome shotgun (WGS) entry which is preliminary data.</text>
</comment>
<gene>
    <name evidence="1" type="primary">NPRL3_1</name>
    <name evidence="1" type="ORF">Ciccas_007889</name>
</gene>
<organism evidence="1 2">
    <name type="scientific">Cichlidogyrus casuarinus</name>
    <dbReference type="NCBI Taxonomy" id="1844966"/>
    <lineage>
        <taxon>Eukaryota</taxon>
        <taxon>Metazoa</taxon>
        <taxon>Spiralia</taxon>
        <taxon>Lophotrochozoa</taxon>
        <taxon>Platyhelminthes</taxon>
        <taxon>Monogenea</taxon>
        <taxon>Monopisthocotylea</taxon>
        <taxon>Dactylogyridea</taxon>
        <taxon>Ancyrocephalidae</taxon>
        <taxon>Cichlidogyrus</taxon>
    </lineage>
</organism>
<sequence>MGISKILLLVEEINELLRPIPNDLHLSLRLLFFDDLGGMQSWLAHYLPHLLQGATTLENVIRGLRSGDDSNTQTVLDPPATWLNKQNLKIFTDSAHYANEALQMTADDWEPMQLFLRMLPHLPAHLDELEFQEKVGCRAKLISSLDRFQPYICTTLVPDPVAACFAGIDF</sequence>
<name>A0ABD2Q1T9_9PLAT</name>
<evidence type="ECO:0000313" key="1">
    <source>
        <dbReference type="EMBL" id="KAL3313509.1"/>
    </source>
</evidence>
<evidence type="ECO:0000313" key="2">
    <source>
        <dbReference type="Proteomes" id="UP001626550"/>
    </source>
</evidence>
<accession>A0ABD2Q1T9</accession>